<evidence type="ECO:0000256" key="2">
    <source>
        <dbReference type="SAM" id="SignalP"/>
    </source>
</evidence>
<evidence type="ECO:0000313" key="4">
    <source>
        <dbReference type="Proteomes" id="UP000179807"/>
    </source>
</evidence>
<dbReference type="AlphaFoldDB" id="A0A1J4KVC7"/>
<proteinExistence type="predicted"/>
<feature type="signal peptide" evidence="2">
    <location>
        <begin position="1"/>
        <end position="18"/>
    </location>
</feature>
<sequence>MLLFSLLICYSSLQLSRLSVFLSSISNGTITSKNCITPILSTNPIFLGLPKFSPLSLKFHSLKFHTGLISPIIYGIFGKIHLDKISVSKSNSKLIQILGNTNYKGNFNYISDSKLIKNEENNTDNYDVFSFNNKTFSEALQVFFSCEVKITNCHFENFVPNNTRDSILQIYDSNCTINQCSFFYGSSQYCPVMFATLSKIDIFSSNFSYNVAKSDGNFGLYRCNGKIHSCFIGNCESGENGAFELLESSFSIKNNAIIHNRAETNSIVYITKSNASLHKNYFVANRLSESCGTMCGVVSVYDDKAKTEVEFQSCIFTKNREYETNNKIVCIFYWGDETVPLVDCAFDSPRYSAIIVFDKGIFNEQGSTSYETEVATLYDIFDDLPFDMSGKAYSMNFSNASSRLFMSGSILLVLFMVVIVFFALNNISGGFFPYWNE</sequence>
<dbReference type="EMBL" id="MLAK01000493">
    <property type="protein sequence ID" value="OHT13684.1"/>
    <property type="molecule type" value="Genomic_DNA"/>
</dbReference>
<gene>
    <name evidence="3" type="ORF">TRFO_16119</name>
</gene>
<protein>
    <recommendedName>
        <fullName evidence="5">Right handed beta helix domain-containing protein</fullName>
    </recommendedName>
</protein>
<comment type="caution">
    <text evidence="3">The sequence shown here is derived from an EMBL/GenBank/DDBJ whole genome shotgun (WGS) entry which is preliminary data.</text>
</comment>
<keyword evidence="4" id="KW-1185">Reference proteome</keyword>
<keyword evidence="1" id="KW-0812">Transmembrane</keyword>
<evidence type="ECO:0000313" key="3">
    <source>
        <dbReference type="EMBL" id="OHT13684.1"/>
    </source>
</evidence>
<feature type="transmembrane region" description="Helical" evidence="1">
    <location>
        <begin position="404"/>
        <end position="424"/>
    </location>
</feature>
<name>A0A1J4KVC7_9EUKA</name>
<dbReference type="VEuPathDB" id="TrichDB:TRFO_16119"/>
<keyword evidence="1" id="KW-1133">Transmembrane helix</keyword>
<keyword evidence="2" id="KW-0732">Signal</keyword>
<evidence type="ECO:0008006" key="5">
    <source>
        <dbReference type="Google" id="ProtNLM"/>
    </source>
</evidence>
<dbReference type="Proteomes" id="UP000179807">
    <property type="component" value="Unassembled WGS sequence"/>
</dbReference>
<organism evidence="3 4">
    <name type="scientific">Tritrichomonas foetus</name>
    <dbReference type="NCBI Taxonomy" id="1144522"/>
    <lineage>
        <taxon>Eukaryota</taxon>
        <taxon>Metamonada</taxon>
        <taxon>Parabasalia</taxon>
        <taxon>Tritrichomonadida</taxon>
        <taxon>Tritrichomonadidae</taxon>
        <taxon>Tritrichomonas</taxon>
    </lineage>
</organism>
<dbReference type="GeneID" id="94833496"/>
<reference evidence="3" key="1">
    <citation type="submission" date="2016-10" db="EMBL/GenBank/DDBJ databases">
        <authorList>
            <person name="Benchimol M."/>
            <person name="Almeida L.G."/>
            <person name="Vasconcelos A.T."/>
            <person name="Perreira-Neves A."/>
            <person name="Rosa I.A."/>
            <person name="Tasca T."/>
            <person name="Bogo M.R."/>
            <person name="de Souza W."/>
        </authorList>
    </citation>
    <scope>NUCLEOTIDE SEQUENCE [LARGE SCALE GENOMIC DNA]</scope>
    <source>
        <strain evidence="3">K</strain>
    </source>
</reference>
<evidence type="ECO:0000256" key="1">
    <source>
        <dbReference type="SAM" id="Phobius"/>
    </source>
</evidence>
<keyword evidence="1" id="KW-0472">Membrane</keyword>
<feature type="chain" id="PRO_5013221474" description="Right handed beta helix domain-containing protein" evidence="2">
    <location>
        <begin position="19"/>
        <end position="437"/>
    </location>
</feature>
<dbReference type="RefSeq" id="XP_068366820.1">
    <property type="nucleotide sequence ID" value="XM_068498792.1"/>
</dbReference>
<accession>A0A1J4KVC7</accession>